<dbReference type="GeneID" id="43682868"/>
<dbReference type="Proteomes" id="UP000029994">
    <property type="component" value="Unassembled WGS sequence"/>
</dbReference>
<dbReference type="Gene3D" id="1.10.150.650">
    <property type="match status" value="1"/>
</dbReference>
<dbReference type="NCBIfam" id="NF047791">
    <property type="entry name" value="RNaseRnm"/>
    <property type="match status" value="1"/>
</dbReference>
<dbReference type="SMART" id="SM00481">
    <property type="entry name" value="POLIIIAc"/>
    <property type="match status" value="1"/>
</dbReference>
<dbReference type="RefSeq" id="WP_052079643.1">
    <property type="nucleotide sequence ID" value="NZ_CP061845.1"/>
</dbReference>
<dbReference type="PANTHER" id="PTHR42924:SF3">
    <property type="entry name" value="POLYMERASE_HISTIDINOL PHOSPHATASE N-TERMINAL DOMAIN-CONTAINING PROTEIN"/>
    <property type="match status" value="1"/>
</dbReference>
<name>A0A099LRZ7_9VIBR</name>
<dbReference type="CDD" id="cd07438">
    <property type="entry name" value="PHP_HisPPase_AMP"/>
    <property type="match status" value="1"/>
</dbReference>
<dbReference type="EMBL" id="JMCG01000001">
    <property type="protein sequence ID" value="KGK10993.1"/>
    <property type="molecule type" value="Genomic_DNA"/>
</dbReference>
<proteinExistence type="predicted"/>
<dbReference type="AlphaFoldDB" id="A0A099LRZ7"/>
<dbReference type="InterPro" id="IPR052018">
    <property type="entry name" value="PHP_domain"/>
</dbReference>
<dbReference type="InterPro" id="IPR004013">
    <property type="entry name" value="PHP_dom"/>
</dbReference>
<dbReference type="InterPro" id="IPR003141">
    <property type="entry name" value="Pol/His_phosphatase_N"/>
</dbReference>
<reference evidence="2 3" key="1">
    <citation type="submission" date="2014-04" db="EMBL/GenBank/DDBJ databases">
        <title>Genome sequencing of Vibrio navarrensis strains.</title>
        <authorList>
            <person name="Gladney L.M."/>
            <person name="Katz L.S."/>
            <person name="Marino-Ramirez L."/>
            <person name="Jordan I.K."/>
        </authorList>
    </citation>
    <scope>NUCLEOTIDE SEQUENCE [LARGE SCALE GENOMIC DNA]</scope>
    <source>
        <strain evidence="2 3">ATCC 51183</strain>
    </source>
</reference>
<comment type="caution">
    <text evidence="2">The sequence shown here is derived from an EMBL/GenBank/DDBJ whole genome shotgun (WGS) entry which is preliminary data.</text>
</comment>
<dbReference type="GO" id="GO:0016740">
    <property type="term" value="F:transferase activity"/>
    <property type="evidence" value="ECO:0007669"/>
    <property type="project" value="UniProtKB-KW"/>
</dbReference>
<keyword evidence="3" id="KW-1185">Reference proteome</keyword>
<evidence type="ECO:0000259" key="1">
    <source>
        <dbReference type="SMART" id="SM00481"/>
    </source>
</evidence>
<gene>
    <name evidence="2" type="ORF">EA26_06610</name>
</gene>
<protein>
    <submittedName>
        <fullName evidence="2">S-adenosylmethionine tRNA ribosyltransferase</fullName>
    </submittedName>
</protein>
<dbReference type="GO" id="GO:0035312">
    <property type="term" value="F:5'-3' DNA exonuclease activity"/>
    <property type="evidence" value="ECO:0007669"/>
    <property type="project" value="TreeGrafter"/>
</dbReference>
<keyword evidence="2" id="KW-0808">Transferase</keyword>
<sequence>MRIDLHSHTTASDGRLTPAQLVDRAISFELDVLAVTDHDTVQALEEIHRYVAQNQLPLTIINGIEISTVWQNKDIHIVGLNIDPHNAQLSQLIAQQQAHRVARSEMIAQRLGKATREGVLEEVRAIADGAPVTRAHFAKWLVDNGFAKNMQQVFKKYLTRNNPGYVPPNWCSMADAIGAIHAAGGLAVLAHPGRYDLTAKWLKRLLQAFVDAGGDAMEVAQPQQSQQERRTLADYAIQYKLLASQGSDFHYPSPWMELGRNLWLPSGVEPVWKDWGLESAPLELAQASTLQSYRAERLDNEELQ</sequence>
<dbReference type="InterPro" id="IPR016195">
    <property type="entry name" value="Pol/histidinol_Pase-like"/>
</dbReference>
<dbReference type="Gene3D" id="3.20.20.140">
    <property type="entry name" value="Metal-dependent hydrolases"/>
    <property type="match status" value="1"/>
</dbReference>
<dbReference type="STRING" id="29495.EA26_06610"/>
<dbReference type="eggNOG" id="COG0613">
    <property type="taxonomic scope" value="Bacteria"/>
</dbReference>
<evidence type="ECO:0000313" key="3">
    <source>
        <dbReference type="Proteomes" id="UP000029994"/>
    </source>
</evidence>
<dbReference type="Pfam" id="PF02811">
    <property type="entry name" value="PHP"/>
    <property type="match status" value="1"/>
</dbReference>
<feature type="domain" description="Polymerase/histidinol phosphatase N-terminal" evidence="1">
    <location>
        <begin position="3"/>
        <end position="70"/>
    </location>
</feature>
<accession>A0A099LRZ7</accession>
<dbReference type="SUPFAM" id="SSF89550">
    <property type="entry name" value="PHP domain-like"/>
    <property type="match status" value="1"/>
</dbReference>
<dbReference type="PANTHER" id="PTHR42924">
    <property type="entry name" value="EXONUCLEASE"/>
    <property type="match status" value="1"/>
</dbReference>
<dbReference type="GO" id="GO:0004534">
    <property type="term" value="F:5'-3' RNA exonuclease activity"/>
    <property type="evidence" value="ECO:0007669"/>
    <property type="project" value="TreeGrafter"/>
</dbReference>
<organism evidence="2 3">
    <name type="scientific">Vibrio navarrensis</name>
    <dbReference type="NCBI Taxonomy" id="29495"/>
    <lineage>
        <taxon>Bacteria</taxon>
        <taxon>Pseudomonadati</taxon>
        <taxon>Pseudomonadota</taxon>
        <taxon>Gammaproteobacteria</taxon>
        <taxon>Vibrionales</taxon>
        <taxon>Vibrionaceae</taxon>
        <taxon>Vibrio</taxon>
    </lineage>
</organism>
<evidence type="ECO:0000313" key="2">
    <source>
        <dbReference type="EMBL" id="KGK10993.1"/>
    </source>
</evidence>